<feature type="transmembrane region" description="Helical" evidence="1">
    <location>
        <begin position="368"/>
        <end position="399"/>
    </location>
</feature>
<evidence type="ECO:0000313" key="3">
    <source>
        <dbReference type="EMBL" id="MEQ2422243.1"/>
    </source>
</evidence>
<feature type="transmembrane region" description="Helical" evidence="1">
    <location>
        <begin position="475"/>
        <end position="499"/>
    </location>
</feature>
<organism evidence="3 4">
    <name type="scientific">Megasphaera intestinihominis</name>
    <dbReference type="NCBI Taxonomy" id="3133159"/>
    <lineage>
        <taxon>Bacteria</taxon>
        <taxon>Bacillati</taxon>
        <taxon>Bacillota</taxon>
        <taxon>Negativicutes</taxon>
        <taxon>Veillonellales</taxon>
        <taxon>Veillonellaceae</taxon>
        <taxon>Megasphaera</taxon>
    </lineage>
</organism>
<keyword evidence="1" id="KW-1133">Transmembrane helix</keyword>
<dbReference type="EMBL" id="JBBMEU010000027">
    <property type="protein sequence ID" value="MEQ2422243.1"/>
    <property type="molecule type" value="Genomic_DNA"/>
</dbReference>
<keyword evidence="4" id="KW-1185">Reference proteome</keyword>
<dbReference type="NCBIfam" id="TIGR02675">
    <property type="entry name" value="tape_meas_nterm"/>
    <property type="match status" value="1"/>
</dbReference>
<comment type="caution">
    <text evidence="3">The sequence shown here is derived from an EMBL/GenBank/DDBJ whole genome shotgun (WGS) entry which is preliminary data.</text>
</comment>
<dbReference type="InterPro" id="IPR013491">
    <property type="entry name" value="Tape_meas_N"/>
</dbReference>
<evidence type="ECO:0000256" key="1">
    <source>
        <dbReference type="SAM" id="Phobius"/>
    </source>
</evidence>
<keyword evidence="1" id="KW-0812">Transmembrane</keyword>
<accession>A0ABV1CVR5</accession>
<keyword evidence="1" id="KW-0472">Membrane</keyword>
<protein>
    <submittedName>
        <fullName evidence="3">Tape measure protein</fullName>
    </submittedName>
</protein>
<dbReference type="Proteomes" id="UP001433088">
    <property type="component" value="Unassembled WGS sequence"/>
</dbReference>
<evidence type="ECO:0000259" key="2">
    <source>
        <dbReference type="Pfam" id="PF20155"/>
    </source>
</evidence>
<reference evidence="3 4" key="1">
    <citation type="submission" date="2024-03" db="EMBL/GenBank/DDBJ databases">
        <title>Human intestinal bacterial collection.</title>
        <authorList>
            <person name="Pauvert C."/>
            <person name="Hitch T.C.A."/>
            <person name="Clavel T."/>
        </authorList>
    </citation>
    <scope>NUCLEOTIDE SEQUENCE [LARGE SCALE GENOMIC DNA]</scope>
    <source>
        <strain evidence="3 4">CLA-AA-H81</strain>
    </source>
</reference>
<gene>
    <name evidence="3" type="ORF">WMO23_05795</name>
</gene>
<feature type="transmembrane region" description="Helical" evidence="1">
    <location>
        <begin position="405"/>
        <end position="430"/>
    </location>
</feature>
<dbReference type="RefSeq" id="WP_349173465.1">
    <property type="nucleotide sequence ID" value="NZ_JBBMEU010000027.1"/>
</dbReference>
<dbReference type="Pfam" id="PF20155">
    <property type="entry name" value="TMP_3"/>
    <property type="match status" value="1"/>
</dbReference>
<name>A0ABV1CVR5_9FIRM</name>
<sequence>MVVRELITKISFAVNRGGLDAANNGISRLKRSLGGIGGASSMASRMFGNSAANMAASATKAEMGISRIKSSVNSLMGSLGPLAGAMAAAFSISAIKNTADEMMSLDGRLRSVTSSEEERRGVETQLYELSQNNRSALAEMGDLYFSTARACKQMGRSQEDAMRTTDIVSKALTLGGATTEQAKASILQLGQALGSGVLQGDELHSLDENASLLMQHMAESIGVPQAALKQMGKDGVLTSDMVIDAILASGAAIDSEFNGIPLTIGQALTQASNSWKIFILRIEQGTGVFSDIATSLSQVFREISQGMNDIVTIMSGPGDTADSMAAFEKAKEAHPYIVAIGDALKTVYNLLNQIGEATGIDNLITKTILIAGAVGILAGVFSAVGMVAGAVAGVISGVFGAISGAIGFIAAAGWPVVAVIAAIAAAIYFIKERWDVVMASFAPGLEMMKQGLAFLADAWERIQPFIEALIPPIRVLANGIGVTIVTALGMFFSTAAYVFRGVAAFIDTVASGLQELAKFINWCSEGLDSLINKAKDFLGMGGSISAEGSALERFANQVIPTGNSYSNTNNYKFTNTSVEDGIRIINGTNFSPFG</sequence>
<evidence type="ECO:0000313" key="4">
    <source>
        <dbReference type="Proteomes" id="UP001433088"/>
    </source>
</evidence>
<proteinExistence type="predicted"/>
<feature type="domain" description="Tape measure protein N-terminal" evidence="2">
    <location>
        <begin position="95"/>
        <end position="283"/>
    </location>
</feature>